<feature type="chain" id="PRO_5014458477" description="Transmembrane protein" evidence="2">
    <location>
        <begin position="18"/>
        <end position="376"/>
    </location>
</feature>
<keyword evidence="4" id="KW-1185">Reference proteome</keyword>
<gene>
    <name evidence="3" type="ORF">K444DRAFT_713452</name>
</gene>
<dbReference type="RefSeq" id="XP_024726026.1">
    <property type="nucleotide sequence ID" value="XM_024888297.1"/>
</dbReference>
<evidence type="ECO:0008006" key="5">
    <source>
        <dbReference type="Google" id="ProtNLM"/>
    </source>
</evidence>
<keyword evidence="1" id="KW-0812">Transmembrane</keyword>
<dbReference type="GeneID" id="36596373"/>
<keyword evidence="2" id="KW-0732">Signal</keyword>
<evidence type="ECO:0000313" key="4">
    <source>
        <dbReference type="Proteomes" id="UP000235371"/>
    </source>
</evidence>
<dbReference type="EMBL" id="KZ613936">
    <property type="protein sequence ID" value="PMD49122.1"/>
    <property type="molecule type" value="Genomic_DNA"/>
</dbReference>
<feature type="signal peptide" evidence="2">
    <location>
        <begin position="1"/>
        <end position="17"/>
    </location>
</feature>
<keyword evidence="1" id="KW-0472">Membrane</keyword>
<accession>A0A2J6SEE3</accession>
<feature type="transmembrane region" description="Helical" evidence="1">
    <location>
        <begin position="258"/>
        <end position="282"/>
    </location>
</feature>
<dbReference type="InParanoid" id="A0A2J6SEE3"/>
<protein>
    <recommendedName>
        <fullName evidence="5">Transmembrane protein</fullName>
    </recommendedName>
</protein>
<dbReference type="OrthoDB" id="4673199at2759"/>
<keyword evidence="1" id="KW-1133">Transmembrane helix</keyword>
<evidence type="ECO:0000256" key="1">
    <source>
        <dbReference type="SAM" id="Phobius"/>
    </source>
</evidence>
<proteinExistence type="predicted"/>
<name>A0A2J6SEE3_9HELO</name>
<sequence>MYHPNFVLRLLSTLILANQDMILDHTWPNHQRCAGIYGQPDFSHSSPSSIFVEFPDLDPSTPSGLVSVVIFGFRDEHLGGITVQHGNGKKGVGPLLSPFHILLLTCWDKERNALYKKEYREEHLPRKGTRNVHHYAHCSPESRQSTHYACDQYLASGITHLPAAFSGQPFEAKMHIVDGPGRGILPSYMKSALTYSRTLAFVAVFLVSLYGIWAVGKQERNSRPRWIFGMNALVAASTGVAVLRWIDLELQNEDFGTLVLFPSMLVTNLLRTFQIMLVISYVSRSCQGEQDSGSWKSKASKWFWIPLGLLTSILTTRTISSAYTSVGLGLVLITAGVCAILGLQRLAKSQPGFEKRNENRSRTVLQFSTKRRKKLL</sequence>
<dbReference type="AlphaFoldDB" id="A0A2J6SEE3"/>
<dbReference type="Proteomes" id="UP000235371">
    <property type="component" value="Unassembled WGS sequence"/>
</dbReference>
<feature type="transmembrane region" description="Helical" evidence="1">
    <location>
        <begin position="195"/>
        <end position="215"/>
    </location>
</feature>
<feature type="transmembrane region" description="Helical" evidence="1">
    <location>
        <begin position="326"/>
        <end position="347"/>
    </location>
</feature>
<organism evidence="3 4">
    <name type="scientific">Hyaloscypha bicolor E</name>
    <dbReference type="NCBI Taxonomy" id="1095630"/>
    <lineage>
        <taxon>Eukaryota</taxon>
        <taxon>Fungi</taxon>
        <taxon>Dikarya</taxon>
        <taxon>Ascomycota</taxon>
        <taxon>Pezizomycotina</taxon>
        <taxon>Leotiomycetes</taxon>
        <taxon>Helotiales</taxon>
        <taxon>Hyaloscyphaceae</taxon>
        <taxon>Hyaloscypha</taxon>
        <taxon>Hyaloscypha bicolor</taxon>
    </lineage>
</organism>
<feature type="transmembrane region" description="Helical" evidence="1">
    <location>
        <begin position="302"/>
        <end position="320"/>
    </location>
</feature>
<feature type="transmembrane region" description="Helical" evidence="1">
    <location>
        <begin position="227"/>
        <end position="246"/>
    </location>
</feature>
<evidence type="ECO:0000256" key="2">
    <source>
        <dbReference type="SAM" id="SignalP"/>
    </source>
</evidence>
<evidence type="ECO:0000313" key="3">
    <source>
        <dbReference type="EMBL" id="PMD49122.1"/>
    </source>
</evidence>
<reference evidence="3 4" key="1">
    <citation type="submission" date="2016-04" db="EMBL/GenBank/DDBJ databases">
        <title>A degradative enzymes factory behind the ericoid mycorrhizal symbiosis.</title>
        <authorList>
            <consortium name="DOE Joint Genome Institute"/>
            <person name="Martino E."/>
            <person name="Morin E."/>
            <person name="Grelet G."/>
            <person name="Kuo A."/>
            <person name="Kohler A."/>
            <person name="Daghino S."/>
            <person name="Barry K."/>
            <person name="Choi C."/>
            <person name="Cichocki N."/>
            <person name="Clum A."/>
            <person name="Copeland A."/>
            <person name="Hainaut M."/>
            <person name="Haridas S."/>
            <person name="Labutti K."/>
            <person name="Lindquist E."/>
            <person name="Lipzen A."/>
            <person name="Khouja H.-R."/>
            <person name="Murat C."/>
            <person name="Ohm R."/>
            <person name="Olson A."/>
            <person name="Spatafora J."/>
            <person name="Veneault-Fourrey C."/>
            <person name="Henrissat B."/>
            <person name="Grigoriev I."/>
            <person name="Martin F."/>
            <person name="Perotto S."/>
        </authorList>
    </citation>
    <scope>NUCLEOTIDE SEQUENCE [LARGE SCALE GENOMIC DNA]</scope>
    <source>
        <strain evidence="3 4">E</strain>
    </source>
</reference>